<evidence type="ECO:0000313" key="3">
    <source>
        <dbReference type="EMBL" id="KJL37519.1"/>
    </source>
</evidence>
<dbReference type="InterPro" id="IPR042099">
    <property type="entry name" value="ANL_N_sf"/>
</dbReference>
<accession>A0A0M2H242</accession>
<dbReference type="PANTHER" id="PTHR43767">
    <property type="entry name" value="LONG-CHAIN-FATTY-ACID--COA LIGASE"/>
    <property type="match status" value="1"/>
</dbReference>
<protein>
    <submittedName>
        <fullName evidence="3">Long-chain-fatty-acid--CoA ligase</fullName>
        <ecNumber evidence="3">6.2.1.3</ecNumber>
    </submittedName>
</protein>
<dbReference type="GO" id="GO:0004467">
    <property type="term" value="F:long-chain fatty acid-CoA ligase activity"/>
    <property type="evidence" value="ECO:0007669"/>
    <property type="project" value="UniProtKB-EC"/>
</dbReference>
<dbReference type="OrthoDB" id="9803968at2"/>
<evidence type="ECO:0000313" key="4">
    <source>
        <dbReference type="Proteomes" id="UP000033956"/>
    </source>
</evidence>
<dbReference type="Proteomes" id="UP000033956">
    <property type="component" value="Unassembled WGS sequence"/>
</dbReference>
<dbReference type="EMBL" id="JYIZ01000057">
    <property type="protein sequence ID" value="KJL37519.1"/>
    <property type="molecule type" value="Genomic_DNA"/>
</dbReference>
<dbReference type="PATRIC" id="fig|92835.4.peg.3307"/>
<sequence length="527" mass="56315">MKHQATTVGETALAALRRHPDRTAFSWSDGTGLSNTATYAQCLDAIGRTQAVFASAGLVRGDGIAVLAGNTVDTWLSAMAAWCSGLRLTYLHPRGSLADHLHQLGDARARALVVDVAAFADRAAEIRAATAVEHMLALGNADLDGPTIDLRAARKSAGAHSAADLGRVDDVLWLNYTGGTTGRPKGVAYRHASVLNQTRSILADFELPATPRYLAVAPITHVAGTKILPVLHRGGTVHLMDRFTPGGVLSAIERERINMTLLVPTMVYDLLDSPELEGADLSSLELALYGAAPMAPRRLAEAHERIGRVFAQLYGQSECYPISYLARAEHVGEDPDVLASCGFPVHAAQVRLLDESGADVPADEPGEICVRSASVMSEYWEQPEQTEAALAGGWLHTGDIGRVDDRGLIRIVDRKKDLVVTGGFNVFPREVEDVLASHPDVGAVAVYGLPDEHWGEAVTATVVLRAGATATADDLRSWVRGRKGGLHTPKQVFVVDGLPMTAVGKIDKKSLRDGPVDRGASRARHQF</sequence>
<dbReference type="InterPro" id="IPR045851">
    <property type="entry name" value="AMP-bd_C_sf"/>
</dbReference>
<proteinExistence type="predicted"/>
<dbReference type="InterPro" id="IPR000873">
    <property type="entry name" value="AMP-dep_synth/lig_dom"/>
</dbReference>
<dbReference type="SUPFAM" id="SSF56801">
    <property type="entry name" value="Acetyl-CoA synthetase-like"/>
    <property type="match status" value="1"/>
</dbReference>
<dbReference type="Pfam" id="PF13193">
    <property type="entry name" value="AMP-binding_C"/>
    <property type="match status" value="1"/>
</dbReference>
<dbReference type="PANTHER" id="PTHR43767:SF7">
    <property type="entry name" value="MEDIUM_LONG-CHAIN-FATTY-ACID--COA LIGASE FADD8"/>
    <property type="match status" value="1"/>
</dbReference>
<evidence type="ECO:0000259" key="1">
    <source>
        <dbReference type="Pfam" id="PF00501"/>
    </source>
</evidence>
<dbReference type="InterPro" id="IPR020845">
    <property type="entry name" value="AMP-binding_CS"/>
</dbReference>
<dbReference type="InterPro" id="IPR025110">
    <property type="entry name" value="AMP-bd_C"/>
</dbReference>
<keyword evidence="3" id="KW-0436">Ligase</keyword>
<evidence type="ECO:0000259" key="2">
    <source>
        <dbReference type="Pfam" id="PF13193"/>
    </source>
</evidence>
<keyword evidence="4" id="KW-1185">Reference proteome</keyword>
<feature type="domain" description="AMP-binding enzyme C-terminal" evidence="2">
    <location>
        <begin position="430"/>
        <end position="505"/>
    </location>
</feature>
<feature type="domain" description="AMP-dependent synthetase/ligase" evidence="1">
    <location>
        <begin position="16"/>
        <end position="380"/>
    </location>
</feature>
<reference evidence="3 4" key="1">
    <citation type="submission" date="2015-02" db="EMBL/GenBank/DDBJ databases">
        <title>Draft genome sequences of ten Microbacterium spp. with emphasis on heavy metal contaminated environments.</title>
        <authorList>
            <person name="Corretto E."/>
        </authorList>
    </citation>
    <scope>NUCLEOTIDE SEQUENCE [LARGE SCALE GENOMIC DNA]</scope>
    <source>
        <strain evidence="3 4">DSM 12510</strain>
    </source>
</reference>
<dbReference type="RefSeq" id="WP_045277166.1">
    <property type="nucleotide sequence ID" value="NZ_BAAAUP010000002.1"/>
</dbReference>
<organism evidence="3 4">
    <name type="scientific">Microbacterium terrae</name>
    <dbReference type="NCBI Taxonomy" id="69369"/>
    <lineage>
        <taxon>Bacteria</taxon>
        <taxon>Bacillati</taxon>
        <taxon>Actinomycetota</taxon>
        <taxon>Actinomycetes</taxon>
        <taxon>Micrococcales</taxon>
        <taxon>Microbacteriaceae</taxon>
        <taxon>Microbacterium</taxon>
    </lineage>
</organism>
<dbReference type="Gene3D" id="3.40.50.12780">
    <property type="entry name" value="N-terminal domain of ligase-like"/>
    <property type="match status" value="1"/>
</dbReference>
<comment type="caution">
    <text evidence="3">The sequence shown here is derived from an EMBL/GenBank/DDBJ whole genome shotgun (WGS) entry which is preliminary data.</text>
</comment>
<dbReference type="AlphaFoldDB" id="A0A0M2H242"/>
<gene>
    <name evidence="3" type="primary">lcfB_5</name>
    <name evidence="3" type="ORF">RS81_03276</name>
</gene>
<dbReference type="Gene3D" id="3.30.300.30">
    <property type="match status" value="1"/>
</dbReference>
<dbReference type="PROSITE" id="PS00455">
    <property type="entry name" value="AMP_BINDING"/>
    <property type="match status" value="1"/>
</dbReference>
<dbReference type="EC" id="6.2.1.3" evidence="3"/>
<dbReference type="Pfam" id="PF00501">
    <property type="entry name" value="AMP-binding"/>
    <property type="match status" value="1"/>
</dbReference>
<dbReference type="InterPro" id="IPR050237">
    <property type="entry name" value="ATP-dep_AMP-bd_enzyme"/>
</dbReference>
<name>A0A0M2H242_9MICO</name>
<dbReference type="STRING" id="92835.RS81_03276"/>